<dbReference type="Pfam" id="PF18917">
    <property type="entry name" value="LiaI-LiaF-like_TM1"/>
    <property type="match status" value="1"/>
</dbReference>
<feature type="domain" description="LiaI-LiaF-like transmembrane region" evidence="2">
    <location>
        <begin position="2"/>
        <end position="41"/>
    </location>
</feature>
<keyword evidence="1" id="KW-0472">Membrane</keyword>
<reference evidence="3 4" key="1">
    <citation type="submission" date="2019-07" db="EMBL/GenBank/DDBJ databases">
        <authorList>
            <person name="Park Y.J."/>
            <person name="Jeong S.E."/>
            <person name="Jung H.S."/>
        </authorList>
    </citation>
    <scope>NUCLEOTIDE SEQUENCE [LARGE SCALE GENOMIC DNA]</scope>
    <source>
        <strain evidence="4">P16(2019)</strain>
    </source>
</reference>
<keyword evidence="4" id="KW-1185">Reference proteome</keyword>
<feature type="transmembrane region" description="Helical" evidence="1">
    <location>
        <begin position="129"/>
        <end position="147"/>
    </location>
</feature>
<evidence type="ECO:0000313" key="3">
    <source>
        <dbReference type="EMBL" id="TSB46263.1"/>
    </source>
</evidence>
<keyword evidence="1" id="KW-1133">Transmembrane helix</keyword>
<dbReference type="InterPro" id="IPR043726">
    <property type="entry name" value="LiaI-LiaF-like_TM1"/>
</dbReference>
<dbReference type="Proteomes" id="UP000318521">
    <property type="component" value="Unassembled WGS sequence"/>
</dbReference>
<accession>A0A553ZXU2</accession>
<protein>
    <recommendedName>
        <fullName evidence="2">LiaI-LiaF-like transmembrane region domain-containing protein</fullName>
    </recommendedName>
</protein>
<organism evidence="3 4">
    <name type="scientific">Alkalicoccobacillus porphyridii</name>
    <dbReference type="NCBI Taxonomy" id="2597270"/>
    <lineage>
        <taxon>Bacteria</taxon>
        <taxon>Bacillati</taxon>
        <taxon>Bacillota</taxon>
        <taxon>Bacilli</taxon>
        <taxon>Bacillales</taxon>
        <taxon>Bacillaceae</taxon>
        <taxon>Alkalicoccobacillus</taxon>
    </lineage>
</organism>
<dbReference type="RefSeq" id="WP_143849157.1">
    <property type="nucleotide sequence ID" value="NZ_VLXZ01000007.1"/>
</dbReference>
<evidence type="ECO:0000313" key="4">
    <source>
        <dbReference type="Proteomes" id="UP000318521"/>
    </source>
</evidence>
<keyword evidence="1" id="KW-0812">Transmembrane</keyword>
<gene>
    <name evidence="3" type="ORF">FN960_12955</name>
</gene>
<name>A0A553ZXU2_9BACI</name>
<sequence length="151" mass="17468">MPGVILIGFGLFYLLQTFQLPYADQLLTWPTFLFIIGIGMLFQSKFDGLLSFPAALLIGLSIHFHGQNWLDFWPSHVGMYSLIFSLSFLFLYTRTKRFGLLPGILLFLLALYMLSPWKPFLQNPAFLPFGEYFWPIVMIVAGCLLLYQKKR</sequence>
<dbReference type="AlphaFoldDB" id="A0A553ZXU2"/>
<evidence type="ECO:0000256" key="1">
    <source>
        <dbReference type="SAM" id="Phobius"/>
    </source>
</evidence>
<feature type="transmembrane region" description="Helical" evidence="1">
    <location>
        <begin position="49"/>
        <end position="66"/>
    </location>
</feature>
<feature type="transmembrane region" description="Helical" evidence="1">
    <location>
        <begin position="72"/>
        <end position="91"/>
    </location>
</feature>
<dbReference type="EMBL" id="VLXZ01000007">
    <property type="protein sequence ID" value="TSB46263.1"/>
    <property type="molecule type" value="Genomic_DNA"/>
</dbReference>
<evidence type="ECO:0000259" key="2">
    <source>
        <dbReference type="Pfam" id="PF18917"/>
    </source>
</evidence>
<comment type="caution">
    <text evidence="3">The sequence shown here is derived from an EMBL/GenBank/DDBJ whole genome shotgun (WGS) entry which is preliminary data.</text>
</comment>
<feature type="transmembrane region" description="Helical" evidence="1">
    <location>
        <begin position="27"/>
        <end position="42"/>
    </location>
</feature>
<dbReference type="OrthoDB" id="2989824at2"/>
<feature type="transmembrane region" description="Helical" evidence="1">
    <location>
        <begin position="98"/>
        <end position="117"/>
    </location>
</feature>
<proteinExistence type="predicted"/>